<comment type="caution">
    <text evidence="3">The sequence shown here is derived from an EMBL/GenBank/DDBJ whole genome shotgun (WGS) entry which is preliminary data.</text>
</comment>
<name>A0A1J5TJQ0_9ARCH</name>
<dbReference type="InterPro" id="IPR013736">
    <property type="entry name" value="Xaa-Pro_dipept_C"/>
</dbReference>
<proteinExistence type="predicted"/>
<dbReference type="Proteomes" id="UP000183080">
    <property type="component" value="Unassembled WGS sequence"/>
</dbReference>
<dbReference type="STRING" id="1888995.BD935_00200"/>
<keyword evidence="1" id="KW-0378">Hydrolase</keyword>
<evidence type="ECO:0000256" key="1">
    <source>
        <dbReference type="ARBA" id="ARBA00022801"/>
    </source>
</evidence>
<dbReference type="GO" id="GO:0008239">
    <property type="term" value="F:dipeptidyl-peptidase activity"/>
    <property type="evidence" value="ECO:0007669"/>
    <property type="project" value="InterPro"/>
</dbReference>
<dbReference type="SUPFAM" id="SSF49785">
    <property type="entry name" value="Galactose-binding domain-like"/>
    <property type="match status" value="1"/>
</dbReference>
<dbReference type="NCBIfam" id="TIGR00976">
    <property type="entry name" value="CocE_NonD"/>
    <property type="match status" value="1"/>
</dbReference>
<organism evidence="3 4">
    <name type="scientific">Marine Group III euryarchaeote CG-Epi1</name>
    <dbReference type="NCBI Taxonomy" id="1888995"/>
    <lineage>
        <taxon>Archaea</taxon>
        <taxon>Methanobacteriati</taxon>
        <taxon>Thermoplasmatota</taxon>
        <taxon>Thermoplasmata</taxon>
        <taxon>Candidatus Thermoprofundales</taxon>
    </lineage>
</organism>
<dbReference type="InterPro" id="IPR008979">
    <property type="entry name" value="Galactose-bd-like_sf"/>
</dbReference>
<dbReference type="Pfam" id="PF08530">
    <property type="entry name" value="PepX_C"/>
    <property type="match status" value="1"/>
</dbReference>
<dbReference type="AlphaFoldDB" id="A0A1J5TJQ0"/>
<gene>
    <name evidence="3" type="ORF">BD935_00200</name>
</gene>
<dbReference type="InterPro" id="IPR000383">
    <property type="entry name" value="Xaa-Pro-like_dom"/>
</dbReference>
<evidence type="ECO:0000313" key="3">
    <source>
        <dbReference type="EMBL" id="OIR21191.1"/>
    </source>
</evidence>
<dbReference type="InterPro" id="IPR029058">
    <property type="entry name" value="AB_hydrolase_fold"/>
</dbReference>
<accession>A0A1J5TJQ0</accession>
<evidence type="ECO:0000259" key="2">
    <source>
        <dbReference type="SMART" id="SM00939"/>
    </source>
</evidence>
<dbReference type="SUPFAM" id="SSF53474">
    <property type="entry name" value="alpha/beta-Hydrolases"/>
    <property type="match status" value="1"/>
</dbReference>
<dbReference type="PROSITE" id="PS51257">
    <property type="entry name" value="PROKAR_LIPOPROTEIN"/>
    <property type="match status" value="1"/>
</dbReference>
<dbReference type="Pfam" id="PF02129">
    <property type="entry name" value="Peptidase_S15"/>
    <property type="match status" value="1"/>
</dbReference>
<dbReference type="InterPro" id="IPR005674">
    <property type="entry name" value="CocE/Ser_esterase"/>
</dbReference>
<evidence type="ECO:0000313" key="4">
    <source>
        <dbReference type="Proteomes" id="UP000183080"/>
    </source>
</evidence>
<protein>
    <recommendedName>
        <fullName evidence="2">Xaa-Pro dipeptidyl-peptidase C-terminal domain-containing protein</fullName>
    </recommendedName>
</protein>
<dbReference type="SMART" id="SM00939">
    <property type="entry name" value="PepX_C"/>
    <property type="match status" value="1"/>
</dbReference>
<feature type="domain" description="Xaa-Pro dipeptidyl-peptidase C-terminal" evidence="2">
    <location>
        <begin position="378"/>
        <end position="561"/>
    </location>
</feature>
<dbReference type="Gene3D" id="3.40.50.1820">
    <property type="entry name" value="alpha/beta hydrolase"/>
    <property type="match status" value="2"/>
</dbReference>
<dbReference type="EMBL" id="MIZA01000001">
    <property type="protein sequence ID" value="OIR21191.1"/>
    <property type="molecule type" value="Genomic_DNA"/>
</dbReference>
<reference evidence="3 4" key="1">
    <citation type="submission" date="2016-08" db="EMBL/GenBank/DDBJ databases">
        <title>New Insights into Marine Group III Euryarchaeota, from dark to light.</title>
        <authorList>
            <person name="Haro-Moreno J.M."/>
            <person name="Rodriguez-Valera F."/>
            <person name="Lopez-Garcia P."/>
            <person name="Moreira D."/>
            <person name="Martin-Cuadrado A.B."/>
        </authorList>
    </citation>
    <scope>NUCLEOTIDE SEQUENCE [LARGE SCALE GENOMIC DNA]</scope>
    <source>
        <strain evidence="3">CG-Epi1</strain>
    </source>
</reference>
<sequence length="581" mass="65018">MQKAQALLISFIFLASGCLNSSELDDNDISGYEWWEVPLEKRYLMDLDFSSWRSTLPEKGVYNWTGPSEYFVEVDLPIEERDAGYPEDPLMHVALWMPDVPPGTLVPVIATIHPYYEFAGSNPNTIPDLGIGQWVLEEFVPHGYALAQISTFGSGKSTHCQDVKGLGEQIGIQAAVDWLGKQPWSNGNVGLMGKSYAGTTNWEAAQNPSPHLKTIVPISGSIGVREMFYRNGSSESRAMLYDALYEGATAGASTDDMRMCSDDAIGPASPWTTYALAEYGGDQWNDYWEERYHLQDVLDNYNGSVYIVWGLQDWNVDPYHAFPTYQMLRNKGLNVKGIMGQWGHNYPDQPNVHENMSSGYGAEAFPKVTRMDWSIELYNWFNYYLKGIGPEPQSQVQIQRNDGEWHVEETWPSVDVNWDLHDVSTWGNLGTVSSSSSITLSSQPLESEMHISGLPTFHAQVRANSCNGGQLFVTMSDGTSGLRLGHATMDLRYRDGGYEAKSVTPFSSYTMKMEFNPMDVVIPEGHTIQLEISDAGEDYLPSTCASAGVTLIEAEQPLSLPLIDRSANDERWFEVPPWWET</sequence>